<feature type="signal peptide" evidence="3">
    <location>
        <begin position="1"/>
        <end position="29"/>
    </location>
</feature>
<dbReference type="AlphaFoldDB" id="A0A4P9Y443"/>
<keyword evidence="5" id="KW-1185">Reference proteome</keyword>
<dbReference type="OrthoDB" id="5584303at2759"/>
<dbReference type="PANTHER" id="PTHR23244:SF493">
    <property type="entry name" value="GALACTOSE OXIDASE, CENTRAL DOMAIN FAMILY PROTEIN"/>
    <property type="match status" value="1"/>
</dbReference>
<keyword evidence="3" id="KW-0732">Signal</keyword>
<dbReference type="EMBL" id="KZ988025">
    <property type="protein sequence ID" value="RKP13422.1"/>
    <property type="molecule type" value="Genomic_DNA"/>
</dbReference>
<feature type="transmembrane region" description="Helical" evidence="2">
    <location>
        <begin position="540"/>
        <end position="563"/>
    </location>
</feature>
<proteinExistence type="predicted"/>
<evidence type="ECO:0000313" key="4">
    <source>
        <dbReference type="EMBL" id="RKP13422.1"/>
    </source>
</evidence>
<sequence>MAILPSFSLLLCILFPLLVLLSLLPSIWADTSLPTLQWIKYDNFLPSDALRPPPRSEFAMGYDWRRRFLYLFGGKSASGQALDDTWVLDILHMTWTRPASAMDSRPPARYGAVAGMDQPKDQSRDSMVVALGMGLGGSYLEDVWSFDLNHQVWIKIPVNGTGPGPLYGAAGGIDTGNGAEPLQSFVVAGGDRQGGSSVSASQSAWVLTLSGNYVTNTFNGAWAQIALAKGSTQPSGLTGSASTILSNSRIAYYGGCSGASLTQCPPKLRGSPVLPGKSASGTKCVAPLTGALLSRSTRDFDPNTQETYRNLAVLFGGQGLPRVGAGPRGSLSLLDTDAGTWFPVQPAGDPVTGESPALRVGARMLPASAPTTFTAQVDAKDLFLFGGLDPTTGSAMNDLWILRMFNQPMSGTLGSEAFFPRLSPATAGNQSTILDLASGQEVITVPLPCAVIPDDVSQHGLYMTIGALLLPLAVTFARYGRPVRSAPWWWHVGWGVPYTLLLAASLGLLIHGFLIAYNMLGGDQAASGVYGHHIRVAHSIGGVILLAMSWLLSPLLLILAQTVRWVQNGLRRDKDGDAARKARRRSSVETFGTAESDEGSEGGFEVLNRPGQGAGSRDPTPGTSNYRSNPYPSGNRSASQTVESFSVLSMLTGRCSRGYWADYYGYPVIGDVPGFNEAYGYDPSRDHYDPYGPNPNYYDGAIGPGIPGRPGVPTEVLEREKRERGSLGVRVIEQIHHSLSHLVLWALHIYVLITAFTEYPGGSGLPGAYLGVIIFVYALWLLLAWFGSPRKSITSLILGRWFGGRNKDWIRAIERRKLQEKVLRQQDPLHAGLSPSLGPMSKEGGGGGVRPGTGRDSRYRDTPTSPFSIQLPASMGGRRSEDTSIGYASSRHRHHPSITSGPGEAEGNGHYRAPSDGAFRESGRTDMEGSGDEKRHQSTHYPESGQLEESDEEGEEERQRRLEEEYNGRDVMVMTIPKRRLAVVNND</sequence>
<keyword evidence="2" id="KW-1133">Transmembrane helix</keyword>
<feature type="compositionally biased region" description="Basic and acidic residues" evidence="1">
    <location>
        <begin position="957"/>
        <end position="966"/>
    </location>
</feature>
<evidence type="ECO:0000313" key="5">
    <source>
        <dbReference type="Proteomes" id="UP000267251"/>
    </source>
</evidence>
<keyword evidence="2" id="KW-0472">Membrane</keyword>
<dbReference type="SUPFAM" id="SSF117281">
    <property type="entry name" value="Kelch motif"/>
    <property type="match status" value="1"/>
</dbReference>
<dbReference type="PANTHER" id="PTHR23244">
    <property type="entry name" value="KELCH REPEAT DOMAIN"/>
    <property type="match status" value="1"/>
</dbReference>
<feature type="compositionally biased region" description="Basic and acidic residues" evidence="1">
    <location>
        <begin position="918"/>
        <end position="936"/>
    </location>
</feature>
<evidence type="ECO:0008006" key="6">
    <source>
        <dbReference type="Google" id="ProtNLM"/>
    </source>
</evidence>
<protein>
    <recommendedName>
        <fullName evidence="6">Cortical protein marker for cell polarity-domain-containing protein</fullName>
    </recommendedName>
</protein>
<organism evidence="4 5">
    <name type="scientific">Piptocephalis cylindrospora</name>
    <dbReference type="NCBI Taxonomy" id="1907219"/>
    <lineage>
        <taxon>Eukaryota</taxon>
        <taxon>Fungi</taxon>
        <taxon>Fungi incertae sedis</taxon>
        <taxon>Zoopagomycota</taxon>
        <taxon>Zoopagomycotina</taxon>
        <taxon>Zoopagomycetes</taxon>
        <taxon>Zoopagales</taxon>
        <taxon>Piptocephalidaceae</taxon>
        <taxon>Piptocephalis</taxon>
    </lineage>
</organism>
<dbReference type="Proteomes" id="UP000267251">
    <property type="component" value="Unassembled WGS sequence"/>
</dbReference>
<feature type="transmembrane region" description="Helical" evidence="2">
    <location>
        <begin position="459"/>
        <end position="477"/>
    </location>
</feature>
<dbReference type="Gene3D" id="2.120.10.80">
    <property type="entry name" value="Kelch-type beta propeller"/>
    <property type="match status" value="2"/>
</dbReference>
<evidence type="ECO:0000256" key="3">
    <source>
        <dbReference type="SAM" id="SignalP"/>
    </source>
</evidence>
<dbReference type="Pfam" id="PF24681">
    <property type="entry name" value="Kelch_KLHDC2_KLHL20_DRC7"/>
    <property type="match status" value="1"/>
</dbReference>
<feature type="transmembrane region" description="Helical" evidence="2">
    <location>
        <begin position="768"/>
        <end position="786"/>
    </location>
</feature>
<evidence type="ECO:0000256" key="2">
    <source>
        <dbReference type="SAM" id="Phobius"/>
    </source>
</evidence>
<feature type="chain" id="PRO_5020900640" description="Cortical protein marker for cell polarity-domain-containing protein" evidence="3">
    <location>
        <begin position="30"/>
        <end position="987"/>
    </location>
</feature>
<feature type="compositionally biased region" description="Polar residues" evidence="1">
    <location>
        <begin position="621"/>
        <end position="639"/>
    </location>
</feature>
<dbReference type="InterPro" id="IPR015915">
    <property type="entry name" value="Kelch-typ_b-propeller"/>
</dbReference>
<feature type="region of interest" description="Disordered" evidence="1">
    <location>
        <begin position="576"/>
        <end position="639"/>
    </location>
</feature>
<reference evidence="5" key="1">
    <citation type="journal article" date="2018" name="Nat. Microbiol.">
        <title>Leveraging single-cell genomics to expand the fungal tree of life.</title>
        <authorList>
            <person name="Ahrendt S.R."/>
            <person name="Quandt C.A."/>
            <person name="Ciobanu D."/>
            <person name="Clum A."/>
            <person name="Salamov A."/>
            <person name="Andreopoulos B."/>
            <person name="Cheng J.F."/>
            <person name="Woyke T."/>
            <person name="Pelin A."/>
            <person name="Henrissat B."/>
            <person name="Reynolds N.K."/>
            <person name="Benny G.L."/>
            <person name="Smith M.E."/>
            <person name="James T.Y."/>
            <person name="Grigoriev I.V."/>
        </authorList>
    </citation>
    <scope>NUCLEOTIDE SEQUENCE [LARGE SCALE GENOMIC DNA]</scope>
</reference>
<gene>
    <name evidence="4" type="ORF">BJ684DRAFT_20087</name>
</gene>
<feature type="region of interest" description="Disordered" evidence="1">
    <location>
        <begin position="829"/>
        <end position="966"/>
    </location>
</feature>
<accession>A0A4P9Y443</accession>
<name>A0A4P9Y443_9FUNG</name>
<feature type="transmembrane region" description="Helical" evidence="2">
    <location>
        <begin position="739"/>
        <end position="756"/>
    </location>
</feature>
<evidence type="ECO:0000256" key="1">
    <source>
        <dbReference type="SAM" id="MobiDB-lite"/>
    </source>
</evidence>
<keyword evidence="2" id="KW-0812">Transmembrane</keyword>
<feature type="transmembrane region" description="Helical" evidence="2">
    <location>
        <begin position="498"/>
        <end position="520"/>
    </location>
</feature>
<feature type="compositionally biased region" description="Acidic residues" evidence="1">
    <location>
        <begin position="946"/>
        <end position="956"/>
    </location>
</feature>